<dbReference type="Proteomes" id="UP000827092">
    <property type="component" value="Unassembled WGS sequence"/>
</dbReference>
<reference evidence="1 2" key="1">
    <citation type="journal article" date="2022" name="Nat. Ecol. Evol.">
        <title>A masculinizing supergene underlies an exaggerated male reproductive morph in a spider.</title>
        <authorList>
            <person name="Hendrickx F."/>
            <person name="De Corte Z."/>
            <person name="Sonet G."/>
            <person name="Van Belleghem S.M."/>
            <person name="Kostlbacher S."/>
            <person name="Vangestel C."/>
        </authorList>
    </citation>
    <scope>NUCLEOTIDE SEQUENCE [LARGE SCALE GENOMIC DNA]</scope>
    <source>
        <strain evidence="1">W744_W776</strain>
    </source>
</reference>
<gene>
    <name evidence="1" type="ORF">JTE90_021990</name>
</gene>
<sequence length="74" mass="8435">MVSVTLGTALGAKSGVFVLCGHWLEGSADSLQQHGGKKHLFFLEKKARYRSIIEKRVKSDEAHRVWFNEFFLIK</sequence>
<dbReference type="AlphaFoldDB" id="A0AAV6U645"/>
<keyword evidence="2" id="KW-1185">Reference proteome</keyword>
<evidence type="ECO:0000313" key="2">
    <source>
        <dbReference type="Proteomes" id="UP000827092"/>
    </source>
</evidence>
<dbReference type="EMBL" id="JAFNEN010000637">
    <property type="protein sequence ID" value="KAG8179323.1"/>
    <property type="molecule type" value="Genomic_DNA"/>
</dbReference>
<accession>A0AAV6U645</accession>
<organism evidence="1 2">
    <name type="scientific">Oedothorax gibbosus</name>
    <dbReference type="NCBI Taxonomy" id="931172"/>
    <lineage>
        <taxon>Eukaryota</taxon>
        <taxon>Metazoa</taxon>
        <taxon>Ecdysozoa</taxon>
        <taxon>Arthropoda</taxon>
        <taxon>Chelicerata</taxon>
        <taxon>Arachnida</taxon>
        <taxon>Araneae</taxon>
        <taxon>Araneomorphae</taxon>
        <taxon>Entelegynae</taxon>
        <taxon>Araneoidea</taxon>
        <taxon>Linyphiidae</taxon>
        <taxon>Erigoninae</taxon>
        <taxon>Oedothorax</taxon>
    </lineage>
</organism>
<evidence type="ECO:0000313" key="1">
    <source>
        <dbReference type="EMBL" id="KAG8179323.1"/>
    </source>
</evidence>
<name>A0AAV6U645_9ARAC</name>
<comment type="caution">
    <text evidence="1">The sequence shown here is derived from an EMBL/GenBank/DDBJ whole genome shotgun (WGS) entry which is preliminary data.</text>
</comment>
<proteinExistence type="predicted"/>
<protein>
    <submittedName>
        <fullName evidence="1">Uncharacterized protein</fullName>
    </submittedName>
</protein>